<sequence>MTETYYTPDRDFLIREFRDNPEYTLHTAVVHGNLPQIRELLTADYDIDKLHDYEGTSKGRGTPLHVAIWSNQPAAFELLIIRGADIDLVDAGDEMRFPDTPIRVAVRLGRRAMFKRLWDLGAERNKYPSNMRTRHSLVEVAACDGQAHVLRDLLHWDESWTEDQRIRALMMACNQGHVLVITTLLGECAYSTTVLENAISAAMVAEFPLDTWCKASEHEKKRKQQERSMRRAATVMHLLDEHNRVGSVDGTQTYDCSALLNQLVYRGAASQGYVDVLRLVLAKGADPNVVGREGNTPLHKAMTRGGHGMGDYNEKGVVVLLEHGAKVDVRNEKGETVGDIANRERKYKERWVRG</sequence>
<dbReference type="Pfam" id="PF12796">
    <property type="entry name" value="Ank_2"/>
    <property type="match status" value="1"/>
</dbReference>
<keyword evidence="1" id="KW-0677">Repeat</keyword>
<dbReference type="SMART" id="SM00248">
    <property type="entry name" value="ANK"/>
    <property type="match status" value="5"/>
</dbReference>
<dbReference type="EMBL" id="KV441555">
    <property type="protein sequence ID" value="OAG03377.1"/>
    <property type="molecule type" value="Genomic_DNA"/>
</dbReference>
<dbReference type="InterPro" id="IPR002110">
    <property type="entry name" value="Ankyrin_rpt"/>
</dbReference>
<feature type="repeat" description="ANK" evidence="3">
    <location>
        <begin position="293"/>
        <end position="332"/>
    </location>
</feature>
<accession>A0A177C9E5</accession>
<evidence type="ECO:0000313" key="5">
    <source>
        <dbReference type="Proteomes" id="UP000077069"/>
    </source>
</evidence>
<dbReference type="Proteomes" id="UP000077069">
    <property type="component" value="Unassembled WGS sequence"/>
</dbReference>
<organism evidence="4 5">
    <name type="scientific">Paraphaeosphaeria sporulosa</name>
    <dbReference type="NCBI Taxonomy" id="1460663"/>
    <lineage>
        <taxon>Eukaryota</taxon>
        <taxon>Fungi</taxon>
        <taxon>Dikarya</taxon>
        <taxon>Ascomycota</taxon>
        <taxon>Pezizomycotina</taxon>
        <taxon>Dothideomycetes</taxon>
        <taxon>Pleosporomycetidae</taxon>
        <taxon>Pleosporales</taxon>
        <taxon>Massarineae</taxon>
        <taxon>Didymosphaeriaceae</taxon>
        <taxon>Paraphaeosphaeria</taxon>
    </lineage>
</organism>
<dbReference type="OrthoDB" id="341259at2759"/>
<protein>
    <submittedName>
        <fullName evidence="4">Ankyrin</fullName>
    </submittedName>
</protein>
<evidence type="ECO:0000256" key="3">
    <source>
        <dbReference type="PROSITE-ProRule" id="PRU00023"/>
    </source>
</evidence>
<dbReference type="AlphaFoldDB" id="A0A177C9E5"/>
<dbReference type="Pfam" id="PF13637">
    <property type="entry name" value="Ank_4"/>
    <property type="match status" value="1"/>
</dbReference>
<dbReference type="PROSITE" id="PS50297">
    <property type="entry name" value="ANK_REP_REGION"/>
    <property type="match status" value="2"/>
</dbReference>
<dbReference type="PROSITE" id="PS50088">
    <property type="entry name" value="ANK_REPEAT"/>
    <property type="match status" value="2"/>
</dbReference>
<dbReference type="Gene3D" id="1.25.40.20">
    <property type="entry name" value="Ankyrin repeat-containing domain"/>
    <property type="match status" value="2"/>
</dbReference>
<feature type="repeat" description="ANK" evidence="3">
    <location>
        <begin position="59"/>
        <end position="91"/>
    </location>
</feature>
<dbReference type="SUPFAM" id="SSF48403">
    <property type="entry name" value="Ankyrin repeat"/>
    <property type="match status" value="1"/>
</dbReference>
<dbReference type="STRING" id="1460663.A0A177C9E5"/>
<name>A0A177C9E5_9PLEO</name>
<dbReference type="InParanoid" id="A0A177C9E5"/>
<gene>
    <name evidence="4" type="ORF">CC84DRAFT_1208050</name>
</gene>
<dbReference type="PANTHER" id="PTHR24189">
    <property type="entry name" value="MYOTROPHIN"/>
    <property type="match status" value="1"/>
</dbReference>
<dbReference type="InterPro" id="IPR050745">
    <property type="entry name" value="Multifunctional_regulatory"/>
</dbReference>
<reference evidence="4 5" key="1">
    <citation type="submission" date="2016-05" db="EMBL/GenBank/DDBJ databases">
        <title>Comparative analysis of secretome profiles of manganese(II)-oxidizing ascomycete fungi.</title>
        <authorList>
            <consortium name="DOE Joint Genome Institute"/>
            <person name="Zeiner C.A."/>
            <person name="Purvine S.O."/>
            <person name="Zink E.M."/>
            <person name="Wu S."/>
            <person name="Pasa-Tolic L."/>
            <person name="Chaput D.L."/>
            <person name="Haridas S."/>
            <person name="Grigoriev I.V."/>
            <person name="Santelli C.M."/>
            <person name="Hansel C.M."/>
        </authorList>
    </citation>
    <scope>NUCLEOTIDE SEQUENCE [LARGE SCALE GENOMIC DNA]</scope>
    <source>
        <strain evidence="4 5">AP3s5-JAC2a</strain>
    </source>
</reference>
<evidence type="ECO:0000256" key="2">
    <source>
        <dbReference type="ARBA" id="ARBA00023043"/>
    </source>
</evidence>
<dbReference type="GeneID" id="28765623"/>
<evidence type="ECO:0000313" key="4">
    <source>
        <dbReference type="EMBL" id="OAG03377.1"/>
    </source>
</evidence>
<dbReference type="RefSeq" id="XP_018033742.1">
    <property type="nucleotide sequence ID" value="XM_018182137.1"/>
</dbReference>
<proteinExistence type="predicted"/>
<keyword evidence="2 3" id="KW-0040">ANK repeat</keyword>
<evidence type="ECO:0000256" key="1">
    <source>
        <dbReference type="ARBA" id="ARBA00022737"/>
    </source>
</evidence>
<keyword evidence="5" id="KW-1185">Reference proteome</keyword>
<dbReference type="PANTHER" id="PTHR24189:SF50">
    <property type="entry name" value="ANKYRIN REPEAT AND SOCS BOX PROTEIN 2"/>
    <property type="match status" value="1"/>
</dbReference>
<dbReference type="InterPro" id="IPR036770">
    <property type="entry name" value="Ankyrin_rpt-contain_sf"/>
</dbReference>